<evidence type="ECO:0000313" key="1">
    <source>
        <dbReference type="EMBL" id="KAJ3551351.1"/>
    </source>
</evidence>
<proteinExistence type="predicted"/>
<dbReference type="Proteomes" id="UP001148662">
    <property type="component" value="Unassembled WGS sequence"/>
</dbReference>
<reference evidence="1" key="1">
    <citation type="submission" date="2022-07" db="EMBL/GenBank/DDBJ databases">
        <title>Genome Sequence of Phlebia brevispora.</title>
        <authorList>
            <person name="Buettner E."/>
        </authorList>
    </citation>
    <scope>NUCLEOTIDE SEQUENCE</scope>
    <source>
        <strain evidence="1">MPL23</strain>
    </source>
</reference>
<evidence type="ECO:0000313" key="2">
    <source>
        <dbReference type="Proteomes" id="UP001148662"/>
    </source>
</evidence>
<gene>
    <name evidence="1" type="ORF">NM688_g4754</name>
</gene>
<dbReference type="EMBL" id="JANHOG010000813">
    <property type="protein sequence ID" value="KAJ3551351.1"/>
    <property type="molecule type" value="Genomic_DNA"/>
</dbReference>
<sequence length="633" mass="69900">MSAKIIDRHVTCISLVDHPYDRSWLFMRQGYSYPMTKGLRLKFECTICHDRFPTSFSRSSHLAKSHLDTLCRQCNRYYLSQTSLQQHYRTDPSHPSCPRCDEGFPNNSSLSAHLSAAHPPELCEPCGIVFKDEKLLEMHYKDSGAHPKCVVCDVGLLDSLCFDQHVQKLHPELYCDICAIGFQTDDRLRLHYKQSEWKQHPTCVICNEGFKDHAHGVSSSSDAYERIPYDLYVIKCNTTYETAGDLEEHYRRSPMHPTCTQCGTGLFDDLAFFQHKIIVHKHSHIDASHTEKHGLPQDSRSPGGVFALDEDLLSPGAGPQGSFLAGEGQTRRCTENAPPYKLYSMPHAQRSSQPSPVASSYLVTSLYLEEEEENNQPLEDFEVLDGHDARAASTPRLPILAQSLSYRSASWTPTSRLSSFSDSSSSTRESGAEGGAGTGYVTPYLVRSDRGSVRSWGSARERFSPPIATADAASSGLRPSRPPSLLSRVSGSQAKPSADLEACGAKHSNSGAEPCRAVESGSNSRRDIEGDYGLSLDGDDTHLHVEGKIERVHPTRGAFSPLSSSTPEQGTAAGAKQNSPWVCRVCLKEPTEPTATVCGHLFCNRCIISHLSKNFQCPVCRRSLLISLFLSPS</sequence>
<name>A0ACC1T229_9APHY</name>
<comment type="caution">
    <text evidence="1">The sequence shown here is derived from an EMBL/GenBank/DDBJ whole genome shotgun (WGS) entry which is preliminary data.</text>
</comment>
<protein>
    <submittedName>
        <fullName evidence="1">Uncharacterized protein</fullName>
    </submittedName>
</protein>
<keyword evidence="2" id="KW-1185">Reference proteome</keyword>
<accession>A0ACC1T229</accession>
<organism evidence="1 2">
    <name type="scientific">Phlebia brevispora</name>
    <dbReference type="NCBI Taxonomy" id="194682"/>
    <lineage>
        <taxon>Eukaryota</taxon>
        <taxon>Fungi</taxon>
        <taxon>Dikarya</taxon>
        <taxon>Basidiomycota</taxon>
        <taxon>Agaricomycotina</taxon>
        <taxon>Agaricomycetes</taxon>
        <taxon>Polyporales</taxon>
        <taxon>Meruliaceae</taxon>
        <taxon>Phlebia</taxon>
    </lineage>
</organism>